<dbReference type="SUPFAM" id="SSF55874">
    <property type="entry name" value="ATPase domain of HSP90 chaperone/DNA topoisomerase II/histidine kinase"/>
    <property type="match status" value="1"/>
</dbReference>
<dbReference type="PROSITE" id="PS50109">
    <property type="entry name" value="HIS_KIN"/>
    <property type="match status" value="1"/>
</dbReference>
<dbReference type="InterPro" id="IPR000014">
    <property type="entry name" value="PAS"/>
</dbReference>
<dbReference type="InterPro" id="IPR035965">
    <property type="entry name" value="PAS-like_dom_sf"/>
</dbReference>
<dbReference type="Gene3D" id="3.30.565.10">
    <property type="entry name" value="Histidine kinase-like ATPase, C-terminal domain"/>
    <property type="match status" value="1"/>
</dbReference>
<dbReference type="SUPFAM" id="SSF55781">
    <property type="entry name" value="GAF domain-like"/>
    <property type="match status" value="1"/>
</dbReference>
<feature type="domain" description="PAS" evidence="9">
    <location>
        <begin position="438"/>
        <end position="508"/>
    </location>
</feature>
<feature type="domain" description="Response regulatory" evidence="8">
    <location>
        <begin position="941"/>
        <end position="1056"/>
    </location>
</feature>
<reference evidence="11 12" key="1">
    <citation type="journal article" date="2023" name="Antonie Van Leeuwenhoek">
        <title>Mesoterricola silvestris gen. nov., sp. nov., Mesoterricola sediminis sp. nov., Geothrix oryzae sp. nov., Geothrix edaphica sp. nov., Geothrix rubra sp. nov., and Geothrix limicola sp. nov., six novel members of Acidobacteriota isolated from soils.</title>
        <authorList>
            <person name="Itoh H."/>
            <person name="Sugisawa Y."/>
            <person name="Mise K."/>
            <person name="Xu Z."/>
            <person name="Kuniyasu M."/>
            <person name="Ushijima N."/>
            <person name="Kawano K."/>
            <person name="Kobayashi E."/>
            <person name="Shiratori Y."/>
            <person name="Masuda Y."/>
            <person name="Senoo K."/>
        </authorList>
    </citation>
    <scope>NUCLEOTIDE SEQUENCE [LARGE SCALE GENOMIC DNA]</scope>
    <source>
        <strain evidence="11 12">Red804</strain>
    </source>
</reference>
<name>A0ABQ5QF68_9BACT</name>
<comment type="catalytic activity">
    <reaction evidence="1">
        <text>ATP + protein L-histidine = ADP + protein N-phospho-L-histidine.</text>
        <dbReference type="EC" id="2.7.13.3"/>
    </reaction>
</comment>
<evidence type="ECO:0000259" key="9">
    <source>
        <dbReference type="PROSITE" id="PS50112"/>
    </source>
</evidence>
<dbReference type="Pfam" id="PF13185">
    <property type="entry name" value="GAF_2"/>
    <property type="match status" value="1"/>
</dbReference>
<dbReference type="SUPFAM" id="SSF52172">
    <property type="entry name" value="CheY-like"/>
    <property type="match status" value="1"/>
</dbReference>
<dbReference type="SMART" id="SM00448">
    <property type="entry name" value="REC"/>
    <property type="match status" value="1"/>
</dbReference>
<dbReference type="PROSITE" id="PS50112">
    <property type="entry name" value="PAS"/>
    <property type="match status" value="4"/>
</dbReference>
<dbReference type="PANTHER" id="PTHR43304:SF1">
    <property type="entry name" value="PAC DOMAIN-CONTAINING PROTEIN"/>
    <property type="match status" value="1"/>
</dbReference>
<dbReference type="Gene3D" id="3.30.450.20">
    <property type="entry name" value="PAS domain"/>
    <property type="match status" value="4"/>
</dbReference>
<dbReference type="InterPro" id="IPR036890">
    <property type="entry name" value="HATPase_C_sf"/>
</dbReference>
<organism evidence="11 12">
    <name type="scientific">Geothrix limicola</name>
    <dbReference type="NCBI Taxonomy" id="2927978"/>
    <lineage>
        <taxon>Bacteria</taxon>
        <taxon>Pseudomonadati</taxon>
        <taxon>Acidobacteriota</taxon>
        <taxon>Holophagae</taxon>
        <taxon>Holophagales</taxon>
        <taxon>Holophagaceae</taxon>
        <taxon>Geothrix</taxon>
    </lineage>
</organism>
<dbReference type="SUPFAM" id="SSF47384">
    <property type="entry name" value="Homodimeric domain of signal transducing histidine kinase"/>
    <property type="match status" value="1"/>
</dbReference>
<keyword evidence="12" id="KW-1185">Reference proteome</keyword>
<feature type="domain" description="Histidine kinase" evidence="7">
    <location>
        <begin position="710"/>
        <end position="919"/>
    </location>
</feature>
<evidence type="ECO:0000259" key="10">
    <source>
        <dbReference type="PROSITE" id="PS50113"/>
    </source>
</evidence>
<evidence type="ECO:0000259" key="7">
    <source>
        <dbReference type="PROSITE" id="PS50109"/>
    </source>
</evidence>
<dbReference type="Pfam" id="PF13426">
    <property type="entry name" value="PAS_9"/>
    <property type="match status" value="2"/>
</dbReference>
<evidence type="ECO:0000256" key="3">
    <source>
        <dbReference type="ARBA" id="ARBA00022553"/>
    </source>
</evidence>
<dbReference type="InterPro" id="IPR001610">
    <property type="entry name" value="PAC"/>
</dbReference>
<dbReference type="InterPro" id="IPR011006">
    <property type="entry name" value="CheY-like_superfamily"/>
</dbReference>
<dbReference type="EMBL" id="BSDE01000002">
    <property type="protein sequence ID" value="GLH72689.1"/>
    <property type="molecule type" value="Genomic_DNA"/>
</dbReference>
<feature type="modified residue" description="4-aspartylphosphate" evidence="6">
    <location>
        <position position="991"/>
    </location>
</feature>
<gene>
    <name evidence="11" type="ORF">GETHLI_11910</name>
</gene>
<feature type="domain" description="PAC" evidence="10">
    <location>
        <begin position="638"/>
        <end position="690"/>
    </location>
</feature>
<accession>A0ABQ5QF68</accession>
<evidence type="ECO:0000259" key="8">
    <source>
        <dbReference type="PROSITE" id="PS50110"/>
    </source>
</evidence>
<keyword evidence="4" id="KW-0808">Transferase</keyword>
<feature type="domain" description="PAS" evidence="9">
    <location>
        <begin position="313"/>
        <end position="379"/>
    </location>
</feature>
<protein>
    <recommendedName>
        <fullName evidence="2">histidine kinase</fullName>
        <ecNumber evidence="2">2.7.13.3</ecNumber>
    </recommendedName>
</protein>
<dbReference type="CDD" id="cd00130">
    <property type="entry name" value="PAS"/>
    <property type="match status" value="4"/>
</dbReference>
<evidence type="ECO:0000313" key="11">
    <source>
        <dbReference type="EMBL" id="GLH72689.1"/>
    </source>
</evidence>
<dbReference type="Pfam" id="PF02518">
    <property type="entry name" value="HATPase_c"/>
    <property type="match status" value="1"/>
</dbReference>
<dbReference type="InterPro" id="IPR003018">
    <property type="entry name" value="GAF"/>
</dbReference>
<dbReference type="InterPro" id="IPR029016">
    <property type="entry name" value="GAF-like_dom_sf"/>
</dbReference>
<dbReference type="SUPFAM" id="SSF55785">
    <property type="entry name" value="PYP-like sensor domain (PAS domain)"/>
    <property type="match status" value="4"/>
</dbReference>
<feature type="domain" description="PAC" evidence="10">
    <location>
        <begin position="512"/>
        <end position="563"/>
    </location>
</feature>
<dbReference type="InterPro" id="IPR003661">
    <property type="entry name" value="HisK_dim/P_dom"/>
</dbReference>
<dbReference type="Pfam" id="PF00072">
    <property type="entry name" value="Response_reg"/>
    <property type="match status" value="1"/>
</dbReference>
<dbReference type="InterPro" id="IPR005467">
    <property type="entry name" value="His_kinase_dom"/>
</dbReference>
<dbReference type="InterPro" id="IPR052162">
    <property type="entry name" value="Sensor_kinase/Photoreceptor"/>
</dbReference>
<dbReference type="CDD" id="cd17546">
    <property type="entry name" value="REC_hyHK_CKI1_RcsC-like"/>
    <property type="match status" value="1"/>
</dbReference>
<dbReference type="SMART" id="SM00091">
    <property type="entry name" value="PAS"/>
    <property type="match status" value="4"/>
</dbReference>
<keyword evidence="3 6" id="KW-0597">Phosphoprotein</keyword>
<dbReference type="InterPro" id="IPR004358">
    <property type="entry name" value="Sig_transdc_His_kin-like_C"/>
</dbReference>
<dbReference type="InterPro" id="IPR036097">
    <property type="entry name" value="HisK_dim/P_sf"/>
</dbReference>
<dbReference type="RefSeq" id="WP_285571720.1">
    <property type="nucleotide sequence ID" value="NZ_BSDE01000002.1"/>
</dbReference>
<comment type="caution">
    <text evidence="11">The sequence shown here is derived from an EMBL/GenBank/DDBJ whole genome shotgun (WGS) entry which is preliminary data.</text>
</comment>
<dbReference type="InterPro" id="IPR013656">
    <property type="entry name" value="PAS_4"/>
</dbReference>
<dbReference type="PANTHER" id="PTHR43304">
    <property type="entry name" value="PHYTOCHROME-LIKE PROTEIN CPH1"/>
    <property type="match status" value="1"/>
</dbReference>
<dbReference type="CDD" id="cd00082">
    <property type="entry name" value="HisKA"/>
    <property type="match status" value="1"/>
</dbReference>
<keyword evidence="5" id="KW-0418">Kinase</keyword>
<feature type="domain" description="PAS" evidence="9">
    <location>
        <begin position="191"/>
        <end position="262"/>
    </location>
</feature>
<dbReference type="SMART" id="SM00387">
    <property type="entry name" value="HATPase_c"/>
    <property type="match status" value="1"/>
</dbReference>
<evidence type="ECO:0000256" key="5">
    <source>
        <dbReference type="ARBA" id="ARBA00022777"/>
    </source>
</evidence>
<evidence type="ECO:0000256" key="4">
    <source>
        <dbReference type="ARBA" id="ARBA00022679"/>
    </source>
</evidence>
<feature type="domain" description="PAS" evidence="9">
    <location>
        <begin position="564"/>
        <end position="634"/>
    </location>
</feature>
<dbReference type="Gene3D" id="3.40.50.2300">
    <property type="match status" value="1"/>
</dbReference>
<dbReference type="InterPro" id="IPR001789">
    <property type="entry name" value="Sig_transdc_resp-reg_receiver"/>
</dbReference>
<dbReference type="SMART" id="SM00388">
    <property type="entry name" value="HisKA"/>
    <property type="match status" value="1"/>
</dbReference>
<dbReference type="Pfam" id="PF08448">
    <property type="entry name" value="PAS_4"/>
    <property type="match status" value="2"/>
</dbReference>
<feature type="domain" description="PAC" evidence="10">
    <location>
        <begin position="269"/>
        <end position="319"/>
    </location>
</feature>
<dbReference type="SMART" id="SM00065">
    <property type="entry name" value="GAF"/>
    <property type="match status" value="1"/>
</dbReference>
<dbReference type="InterPro" id="IPR003594">
    <property type="entry name" value="HATPase_dom"/>
</dbReference>
<sequence length="1057" mass="115214">MTASDVPNPPSGLPIYQERAGGGLEPVLAARACLMERSTGGSLGELLGALLDEAEGLTGSCLGFLHTVAEDPQSLPLQAWATRHQRARALETGGPALGQPAAVWADCLRMGHPLIHNDCAQLAEGASPLNAVVVRELIVPVRRSGRVVAVLGVANKATDYREAEAEAFQRLADLAWDLVDKKRAEEAQAASAKGFGAFFEKAPDAIFLADPDTKTILDANEAACRLLGRSREEIIGLDQAALHPPEHATSAREAFQRHIQESREQGFTLPNEDRILRSDGTTVPVEVLAQLVQAGGRTVLMGTFRDITGRKRLETMYRELLNSQGEGFGMVDADERFVVVNPVAEEIFGVAPGHLVGRCLMDYLPEDQAEVVRRESLRRPKGISSTYELRIRREDGTPRILLVTGRPWANQPEGERLVIGIFRDITERKEMEVRLSESEARFRTYIEQSRDVIFTLDAQGTFVFVSPAWERHFGFPASEVIGRPFAPFVHEDDVAPCMAYLTRVLSTGEAEASPPYRVRHANGSWRWFVANGALLPTSDGAPRFIGVAHDITEARLAEEALRESEEQLRIIFEASGAGIILVSPKGEIRFANRRMAEMFGMENGALIGTAYTDHLHPDEKTSGDRRMHQLIDGEIQSVSLERRYLRADGTEFWGHLSGRRLENVDGSLRALVGIITDITQRRQSEEQQRVLQVQLHQAQKMESLGSLAGGVAHDMNNVLGAILGLASAHIEAQPAGSPTQKAFGTIIKAAERGGNMLKSLLSFARQNAAEMRELDLNTILREEVRLLERTTLSKVRLVMELAPDLRPILGDPGALTHAFMNLSVNAVDAMPENGVLTLRTRNLDPGWVEVQVEDTGVGMAKEILEKALDPFFTTKEIGKGTGLGLSIVYSTVKTHRGQMDLHSEPGKGTCVTMRFPACEAPARAAETTGAYRTMASRGGLKVLMVDDDELIQTSMQGLLELLGHQPTLAPSGEEALAMVEAGLKPDVVILDMNMPGLGGAGTLPRLRALLPTVPVLLATGRADQTAQDLVEAHPFVTLLSKPFGMKELQAQLAPFTG</sequence>
<evidence type="ECO:0000256" key="2">
    <source>
        <dbReference type="ARBA" id="ARBA00012438"/>
    </source>
</evidence>
<dbReference type="Proteomes" id="UP001165069">
    <property type="component" value="Unassembled WGS sequence"/>
</dbReference>
<dbReference type="PRINTS" id="PR00344">
    <property type="entry name" value="BCTRLSENSOR"/>
</dbReference>
<proteinExistence type="predicted"/>
<evidence type="ECO:0000256" key="1">
    <source>
        <dbReference type="ARBA" id="ARBA00000085"/>
    </source>
</evidence>
<dbReference type="SMART" id="SM00086">
    <property type="entry name" value="PAC"/>
    <property type="match status" value="4"/>
</dbReference>
<dbReference type="NCBIfam" id="TIGR00229">
    <property type="entry name" value="sensory_box"/>
    <property type="match status" value="4"/>
</dbReference>
<dbReference type="EC" id="2.7.13.3" evidence="2"/>
<feature type="domain" description="PAC" evidence="10">
    <location>
        <begin position="385"/>
        <end position="437"/>
    </location>
</feature>
<dbReference type="Gene3D" id="1.10.287.130">
    <property type="match status" value="1"/>
</dbReference>
<evidence type="ECO:0000256" key="6">
    <source>
        <dbReference type="PROSITE-ProRule" id="PRU00169"/>
    </source>
</evidence>
<dbReference type="Gene3D" id="3.30.450.40">
    <property type="match status" value="1"/>
</dbReference>
<evidence type="ECO:0000313" key="12">
    <source>
        <dbReference type="Proteomes" id="UP001165069"/>
    </source>
</evidence>
<dbReference type="InterPro" id="IPR000700">
    <property type="entry name" value="PAS-assoc_C"/>
</dbReference>
<dbReference type="PROSITE" id="PS50113">
    <property type="entry name" value="PAC"/>
    <property type="match status" value="4"/>
</dbReference>
<dbReference type="PROSITE" id="PS50110">
    <property type="entry name" value="RESPONSE_REGULATORY"/>
    <property type="match status" value="1"/>
</dbReference>